<comment type="similarity">
    <text evidence="2">Belongs to the protein kinase superfamily. CAMK Ser/Thr protein kinase family. CHEK2 subfamily.</text>
</comment>
<dbReference type="InterPro" id="IPR008984">
    <property type="entry name" value="SMAD_FHA_dom_sf"/>
</dbReference>
<proteinExistence type="inferred from homology"/>
<dbReference type="GO" id="GO:0004674">
    <property type="term" value="F:protein serine/threonine kinase activity"/>
    <property type="evidence" value="ECO:0007669"/>
    <property type="project" value="InterPro"/>
</dbReference>
<keyword evidence="4 8" id="KW-0547">Nucleotide-binding</keyword>
<dbReference type="AlphaFoldDB" id="A0A8S8ZUB1"/>
<evidence type="ECO:0000256" key="9">
    <source>
        <dbReference type="SAM" id="MobiDB-lite"/>
    </source>
</evidence>
<accession>A0A8S8ZUB1</accession>
<feature type="region of interest" description="Disordered" evidence="9">
    <location>
        <begin position="665"/>
        <end position="817"/>
    </location>
</feature>
<feature type="region of interest" description="Disordered" evidence="9">
    <location>
        <begin position="1"/>
        <end position="39"/>
    </location>
</feature>
<name>A0A8S8ZUB1_SORMA</name>
<dbReference type="GO" id="GO:0006914">
    <property type="term" value="P:autophagy"/>
    <property type="evidence" value="ECO:0007669"/>
    <property type="project" value="UniProtKB-KW"/>
</dbReference>
<feature type="domain" description="FHA" evidence="10">
    <location>
        <begin position="119"/>
        <end position="164"/>
    </location>
</feature>
<evidence type="ECO:0000256" key="1">
    <source>
        <dbReference type="ARBA" id="ARBA00004623"/>
    </source>
</evidence>
<dbReference type="FunFam" id="3.30.200.20:FF:000470">
    <property type="entry name" value="Serine/threonine-protein kinase RAD53"/>
    <property type="match status" value="1"/>
</dbReference>
<dbReference type="Gene3D" id="1.10.510.10">
    <property type="entry name" value="Transferase(Phosphotransferase) domain 1"/>
    <property type="match status" value="1"/>
</dbReference>
<keyword evidence="5 8" id="KW-0067">ATP-binding</keyword>
<dbReference type="InterPro" id="IPR011009">
    <property type="entry name" value="Kinase-like_dom_sf"/>
</dbReference>
<organism evidence="12 13">
    <name type="scientific">Sordaria macrospora</name>
    <dbReference type="NCBI Taxonomy" id="5147"/>
    <lineage>
        <taxon>Eukaryota</taxon>
        <taxon>Fungi</taxon>
        <taxon>Dikarya</taxon>
        <taxon>Ascomycota</taxon>
        <taxon>Pezizomycotina</taxon>
        <taxon>Sordariomycetes</taxon>
        <taxon>Sordariomycetidae</taxon>
        <taxon>Sordariales</taxon>
        <taxon>Sordariaceae</taxon>
        <taxon>Sordaria</taxon>
    </lineage>
</organism>
<dbReference type="InterPro" id="IPR000253">
    <property type="entry name" value="FHA_dom"/>
</dbReference>
<protein>
    <recommendedName>
        <fullName evidence="7">Autophagy-related protein 1</fullName>
    </recommendedName>
</protein>
<dbReference type="PROSITE" id="PS50011">
    <property type="entry name" value="PROTEIN_KINASE_DOM"/>
    <property type="match status" value="1"/>
</dbReference>
<dbReference type="PROSITE" id="PS50006">
    <property type="entry name" value="FHA_DOMAIN"/>
    <property type="match status" value="1"/>
</dbReference>
<dbReference type="Pfam" id="PF00069">
    <property type="entry name" value="Pkinase"/>
    <property type="match status" value="1"/>
</dbReference>
<dbReference type="InterPro" id="IPR045269">
    <property type="entry name" value="Atg1-like"/>
</dbReference>
<dbReference type="PANTHER" id="PTHR24348">
    <property type="entry name" value="SERINE/THREONINE-PROTEIN KINASE UNC-51-RELATED"/>
    <property type="match status" value="1"/>
</dbReference>
<feature type="region of interest" description="Disordered" evidence="9">
    <location>
        <begin position="1166"/>
        <end position="1194"/>
    </location>
</feature>
<feature type="compositionally biased region" description="Low complexity" evidence="9">
    <location>
        <begin position="1169"/>
        <end position="1184"/>
    </location>
</feature>
<keyword evidence="6" id="KW-0072">Autophagy</keyword>
<feature type="compositionally biased region" description="Polar residues" evidence="9">
    <location>
        <begin position="710"/>
        <end position="720"/>
    </location>
</feature>
<evidence type="ECO:0000313" key="13">
    <source>
        <dbReference type="Proteomes" id="UP000433876"/>
    </source>
</evidence>
<dbReference type="GO" id="GO:0005524">
    <property type="term" value="F:ATP binding"/>
    <property type="evidence" value="ECO:0007669"/>
    <property type="project" value="UniProtKB-UniRule"/>
</dbReference>
<feature type="compositionally biased region" description="Basic and acidic residues" evidence="9">
    <location>
        <begin position="593"/>
        <end position="604"/>
    </location>
</feature>
<feature type="domain" description="Protein kinase" evidence="11">
    <location>
        <begin position="274"/>
        <end position="565"/>
    </location>
</feature>
<evidence type="ECO:0000256" key="7">
    <source>
        <dbReference type="ARBA" id="ARBA00030237"/>
    </source>
</evidence>
<dbReference type="SUPFAM" id="SSF56112">
    <property type="entry name" value="Protein kinase-like (PK-like)"/>
    <property type="match status" value="1"/>
</dbReference>
<feature type="compositionally biased region" description="Polar residues" evidence="9">
    <location>
        <begin position="785"/>
        <end position="796"/>
    </location>
</feature>
<comment type="subcellular location">
    <subcellularLocation>
        <location evidence="1">Preautophagosomal structure membrane</location>
        <topology evidence="1">Peripheral membrane protein</topology>
    </subcellularLocation>
</comment>
<comment type="caution">
    <text evidence="12">The sequence shown here is derived from an EMBL/GenBank/DDBJ whole genome shotgun (WGS) entry which is preliminary data.</text>
</comment>
<evidence type="ECO:0000256" key="3">
    <source>
        <dbReference type="ARBA" id="ARBA00022448"/>
    </source>
</evidence>
<feature type="compositionally biased region" description="Low complexity" evidence="9">
    <location>
        <begin position="727"/>
        <end position="741"/>
    </location>
</feature>
<dbReference type="VEuPathDB" id="FungiDB:SMAC_04266"/>
<feature type="compositionally biased region" description="Low complexity" evidence="9">
    <location>
        <begin position="7"/>
        <end position="25"/>
    </location>
</feature>
<evidence type="ECO:0000259" key="11">
    <source>
        <dbReference type="PROSITE" id="PS50011"/>
    </source>
</evidence>
<evidence type="ECO:0000256" key="6">
    <source>
        <dbReference type="ARBA" id="ARBA00023006"/>
    </source>
</evidence>
<evidence type="ECO:0000313" key="12">
    <source>
        <dbReference type="EMBL" id="KAA8631895.1"/>
    </source>
</evidence>
<sequence length="1194" mass="134807">MMDDISDSQLDATQDATQDSTQATQPILDPRRRGEQHSGFSDETLADIICILIPYTAAAREVVANAPPEFVMGQNDTRQIHMDFGNDDEHTYALPATNTSEQHLAFRFSSKLKQPLEGFVFGRNIATCDVTVDQELKSVSNKHFKIYFNEHGILMIEDMSLIGTGSVIEIYSSHAKKIDAERRREDIQFLVRVPNRHGRHAEAYNENLIRYLQRTEVEEVDVNKTIVPGPGGRVDIFRDSPQKPRAPVIVTRQLSPSFMFGYGGVRTWKGSDKYNFVGKIGQGAFATVYMIADRMNGRLYAAKELEKRRFMKNGVLDQKVENEMKIMQTVSHKNIVQFKEHLNPDDKHLYIIMEFVAQGDLAKYIGAEGFLSEPDTKEIATQLVDALAYLHAMNITHRDVKPDNILMQSRDPLVVKLTDFGLSKMIDDHEATFLRTFCGTLLYCAPEVYAEFDEYDVFGRRQRRPSYPRPPRRNPRYDHKVDIWSLGGVLYFALTTQPPFPATNGVSHTEFLHQVMTTVPNFDPLMDGNERETVSPKCIDFLSQMLRRRPENRAKAKDLLKHEWLCTSDVALSCSQDGGVDEQLEAGASQLSLRDESAATPREDAEGDVTVPSDGDWLQEELIDDEGHVNDFEHDKVNYVHRPATQTERFFGEVGQSALGSQGVVAPERLNLPTTPTMPTNVETPKRFRSKMEIPDSQANSDDEEEETPKQSYPNMQGSQPLLAGLRSSVSSHASRSADAVNDVNLGGNSQSLEGAESRMGLLDMKSRHVTPSTDSTRSKRKSSFATNTNSRSSIENEPVSKKRRSNRRISSILNRKEAPIENEDELLAEMPRVQSHTLQPQGKSIYWHNEDSSTAHLNYPEMTIAQWKAFETAAENRSKKYGKKEKFTPGETPLWALAEKYFPPMSKIQAEQPSLWELAKEMGIVTDISQPIMGPLQNGGDLQSLNESILPGISVKLSKSIVTWGRSPENTESYPDEPRIPECALKIMVWRENFNPSKHLRPWVPHFGDHMDLYFYVATKAPDGIFVNGKHLASNEPKNRNSICKNWMRLYNGDRIIVHVDPDDDGTLDDKIELIFNCNYGGSSVSRQDASEHHKTPELVSTETANKLDTACVKAEKNSEKCRPFLEMYPLDTADCEEREARLEWEVKLSENFQKQIRKAQRAMSLTGSYSSSSGSSSGSRRSPQMSWIGGRI</sequence>
<dbReference type="PROSITE" id="PS00108">
    <property type="entry name" value="PROTEIN_KINASE_ST"/>
    <property type="match status" value="1"/>
</dbReference>
<dbReference type="GO" id="GO:0034045">
    <property type="term" value="C:phagophore assembly site membrane"/>
    <property type="evidence" value="ECO:0007669"/>
    <property type="project" value="UniProtKB-SubCell"/>
</dbReference>
<evidence type="ECO:0000259" key="10">
    <source>
        <dbReference type="PROSITE" id="PS50006"/>
    </source>
</evidence>
<dbReference type="InterPro" id="IPR000719">
    <property type="entry name" value="Prot_kinase_dom"/>
</dbReference>
<dbReference type="SUPFAM" id="SSF49879">
    <property type="entry name" value="SMAD/FHA domain"/>
    <property type="match status" value="1"/>
</dbReference>
<feature type="compositionally biased region" description="Basic and acidic residues" evidence="9">
    <location>
        <begin position="684"/>
        <end position="694"/>
    </location>
</feature>
<dbReference type="InterPro" id="IPR008271">
    <property type="entry name" value="Ser/Thr_kinase_AS"/>
</dbReference>
<keyword evidence="3" id="KW-0813">Transport</keyword>
<dbReference type="PROSITE" id="PS00107">
    <property type="entry name" value="PROTEIN_KINASE_ATP"/>
    <property type="match status" value="1"/>
</dbReference>
<dbReference type="InterPro" id="IPR017441">
    <property type="entry name" value="Protein_kinase_ATP_BS"/>
</dbReference>
<dbReference type="Proteomes" id="UP000433876">
    <property type="component" value="Unassembled WGS sequence"/>
</dbReference>
<dbReference type="SMART" id="SM00220">
    <property type="entry name" value="S_TKc"/>
    <property type="match status" value="1"/>
</dbReference>
<dbReference type="GO" id="GO:0010506">
    <property type="term" value="P:regulation of autophagy"/>
    <property type="evidence" value="ECO:0007669"/>
    <property type="project" value="InterPro"/>
</dbReference>
<dbReference type="Gene3D" id="2.60.200.20">
    <property type="match status" value="1"/>
</dbReference>
<evidence type="ECO:0000256" key="4">
    <source>
        <dbReference type="ARBA" id="ARBA00022741"/>
    </source>
</evidence>
<feature type="region of interest" description="Disordered" evidence="9">
    <location>
        <begin position="590"/>
        <end position="613"/>
    </location>
</feature>
<dbReference type="EMBL" id="NMPR01000067">
    <property type="protein sequence ID" value="KAA8631895.1"/>
    <property type="molecule type" value="Genomic_DNA"/>
</dbReference>
<evidence type="ECO:0000256" key="5">
    <source>
        <dbReference type="ARBA" id="ARBA00022840"/>
    </source>
</evidence>
<evidence type="ECO:0000256" key="2">
    <source>
        <dbReference type="ARBA" id="ARBA00005575"/>
    </source>
</evidence>
<evidence type="ECO:0000256" key="8">
    <source>
        <dbReference type="PROSITE-ProRule" id="PRU10141"/>
    </source>
</evidence>
<reference evidence="12 13" key="1">
    <citation type="submission" date="2017-07" db="EMBL/GenBank/DDBJ databases">
        <title>Genome sequence of the Sordaria macrospora wild type strain R19027.</title>
        <authorList>
            <person name="Nowrousian M."/>
            <person name="Teichert I."/>
            <person name="Kueck U."/>
        </authorList>
    </citation>
    <scope>NUCLEOTIDE SEQUENCE [LARGE SCALE GENOMIC DNA]</scope>
    <source>
        <strain evidence="12 13">R19027</strain>
        <tissue evidence="12">Mycelium</tissue>
    </source>
</reference>
<gene>
    <name evidence="12" type="ORF">SMACR_04266</name>
</gene>
<feature type="binding site" evidence="8">
    <location>
        <position position="303"/>
    </location>
    <ligand>
        <name>ATP</name>
        <dbReference type="ChEBI" id="CHEBI:30616"/>
    </ligand>
</feature>